<keyword evidence="2" id="KW-1185">Reference proteome</keyword>
<reference evidence="3" key="1">
    <citation type="submission" date="2022-11" db="UniProtKB">
        <authorList>
            <consortium name="WormBaseParasite"/>
        </authorList>
    </citation>
    <scope>IDENTIFICATION</scope>
</reference>
<dbReference type="AlphaFoldDB" id="A0A914W2F2"/>
<evidence type="ECO:0000313" key="2">
    <source>
        <dbReference type="Proteomes" id="UP000887566"/>
    </source>
</evidence>
<name>A0A914W2F2_9BILA</name>
<accession>A0A914W2F2</accession>
<organism evidence="2 3">
    <name type="scientific">Plectus sambesii</name>
    <dbReference type="NCBI Taxonomy" id="2011161"/>
    <lineage>
        <taxon>Eukaryota</taxon>
        <taxon>Metazoa</taxon>
        <taxon>Ecdysozoa</taxon>
        <taxon>Nematoda</taxon>
        <taxon>Chromadorea</taxon>
        <taxon>Plectida</taxon>
        <taxon>Plectina</taxon>
        <taxon>Plectoidea</taxon>
        <taxon>Plectidae</taxon>
        <taxon>Plectus</taxon>
    </lineage>
</organism>
<proteinExistence type="predicted"/>
<dbReference type="WBParaSite" id="PSAMB.scaffold28size108976.g595.t1">
    <property type="protein sequence ID" value="PSAMB.scaffold28size108976.g595.t1"/>
    <property type="gene ID" value="PSAMB.scaffold28size108976.g595"/>
</dbReference>
<dbReference type="Proteomes" id="UP000887566">
    <property type="component" value="Unplaced"/>
</dbReference>
<keyword evidence="1" id="KW-0732">Signal</keyword>
<protein>
    <submittedName>
        <fullName evidence="3">Uncharacterized protein</fullName>
    </submittedName>
</protein>
<evidence type="ECO:0000313" key="3">
    <source>
        <dbReference type="WBParaSite" id="PSAMB.scaffold28size108976.g595.t1"/>
    </source>
</evidence>
<feature type="signal peptide" evidence="1">
    <location>
        <begin position="1"/>
        <end position="19"/>
    </location>
</feature>
<sequence length="285" mass="31176">MRVLVATIPILLFIVRVECQHKSFAETTFDLDPNLPAEDVAAVAPPQTEPPAPATTPEPVTTPAPVTIIPTTPAVTVAPIAPIALGPAVASLPSSETGAGASLGSSNPSLPQAPIILRSKLDRFRNPNKPHKRWFRRKFDLSGCPKNEGFIGQEFKKKFPSLLSRGGTDEELSGLVTTRLVACRRKKVAKHWEVTQKMLDKHGKSIDEELSPSQSLACRNGLIEEEVACHNLDSYLCQFIAPSFSFKIVPVRQIVVEARLAESGANKCRQIVELLLRKRPVNRKN</sequence>
<evidence type="ECO:0000256" key="1">
    <source>
        <dbReference type="SAM" id="SignalP"/>
    </source>
</evidence>
<feature type="chain" id="PRO_5037495215" evidence="1">
    <location>
        <begin position="20"/>
        <end position="285"/>
    </location>
</feature>